<dbReference type="InterPro" id="IPR007604">
    <property type="entry name" value="CP2"/>
</dbReference>
<reference evidence="8" key="1">
    <citation type="submission" date="2021-07" db="EMBL/GenBank/DDBJ databases">
        <authorList>
            <person name="Branca A.L. A."/>
        </authorList>
    </citation>
    <scope>NUCLEOTIDE SEQUENCE</scope>
</reference>
<keyword evidence="3" id="KW-0238">DNA-binding</keyword>
<comment type="caution">
    <text evidence="8">The sequence shown here is derived from an EMBL/GenBank/DDBJ whole genome shotgun (WGS) entry which is preliminary data.</text>
</comment>
<evidence type="ECO:0000256" key="3">
    <source>
        <dbReference type="ARBA" id="ARBA00023125"/>
    </source>
</evidence>
<evidence type="ECO:0000313" key="8">
    <source>
        <dbReference type="EMBL" id="CAG8239396.1"/>
    </source>
</evidence>
<gene>
    <name evidence="8" type="ORF">PSALAMII_LOCUS511</name>
</gene>
<evidence type="ECO:0000313" key="9">
    <source>
        <dbReference type="Proteomes" id="UP001152646"/>
    </source>
</evidence>
<dbReference type="PANTHER" id="PTHR11037">
    <property type="entry name" value="TRANSCRIPTION FACTOR CP2"/>
    <property type="match status" value="1"/>
</dbReference>
<feature type="domain" description="Grh/CP2 DB" evidence="7">
    <location>
        <begin position="83"/>
        <end position="320"/>
    </location>
</feature>
<protein>
    <recommendedName>
        <fullName evidence="7">Grh/CP2 DB domain-containing protein</fullName>
    </recommendedName>
</protein>
<dbReference type="Proteomes" id="UP001152646">
    <property type="component" value="Unassembled WGS sequence"/>
</dbReference>
<feature type="region of interest" description="Disordered" evidence="6">
    <location>
        <begin position="290"/>
        <end position="315"/>
    </location>
</feature>
<keyword evidence="4" id="KW-0804">Transcription</keyword>
<evidence type="ECO:0000256" key="4">
    <source>
        <dbReference type="ARBA" id="ARBA00023163"/>
    </source>
</evidence>
<evidence type="ECO:0000259" key="7">
    <source>
        <dbReference type="PROSITE" id="PS51968"/>
    </source>
</evidence>
<dbReference type="AlphaFoldDB" id="A0A9W4N023"/>
<dbReference type="PROSITE" id="PS51968">
    <property type="entry name" value="GRH_CP2_DB"/>
    <property type="match status" value="1"/>
</dbReference>
<organism evidence="8 9">
    <name type="scientific">Penicillium salamii</name>
    <dbReference type="NCBI Taxonomy" id="1612424"/>
    <lineage>
        <taxon>Eukaryota</taxon>
        <taxon>Fungi</taxon>
        <taxon>Dikarya</taxon>
        <taxon>Ascomycota</taxon>
        <taxon>Pezizomycotina</taxon>
        <taxon>Eurotiomycetes</taxon>
        <taxon>Eurotiomycetidae</taxon>
        <taxon>Eurotiales</taxon>
        <taxon>Aspergillaceae</taxon>
        <taxon>Penicillium</taxon>
    </lineage>
</organism>
<evidence type="ECO:0000256" key="1">
    <source>
        <dbReference type="ARBA" id="ARBA00004123"/>
    </source>
</evidence>
<sequence>MDSSSNCVQNAALPQLFDSIDPFKINAPSLQTQFTQDTIDYASMNTTNSTNLDRGMGVSPRMTMQTGFQDTAPSESRDSGDKESFRYQTVLQAPTAIINYQNEVPISYLNKSQVYYITVTDSMAPFVAEAAQFRTFIRISFEEEHRRNSAARWQLWKDGRESTESKRRELPPMAVQYAGQGDQMLVEQANLDGFSIIWSTLANGANRCSIPVRFNFLSTDFTLAKGVKGESVRLCVKTERIQSPDIAPDPEISFCQVKLFRDHGAERKMSNDVAIIHKRMERLKLQIKYPDQTRTSKHRRDSTPAGGLGQPNDRYQKMRGNSLGSLPNGLTQEQLKKFQQKLDALQWALRSSKPETVFSLRADHHDDPDLHPRLSVDTSKIQVHNPLHQSIPAVQESISPKSRSSDCSEFKMPRTVSQLKKLAQPAPTKHYRAIYPKERTVLELKKRIAESDPTISVDSRIYHVNKANLQIVVDDEFVQHIAEGQDMVVQILDAPDLSELGECPTPSKDLCLIY</sequence>
<dbReference type="OrthoDB" id="7680836at2759"/>
<dbReference type="GO" id="GO:0005634">
    <property type="term" value="C:nucleus"/>
    <property type="evidence" value="ECO:0007669"/>
    <property type="project" value="UniProtKB-SubCell"/>
</dbReference>
<dbReference type="GO" id="GO:0001228">
    <property type="term" value="F:DNA-binding transcription activator activity, RNA polymerase II-specific"/>
    <property type="evidence" value="ECO:0007669"/>
    <property type="project" value="TreeGrafter"/>
</dbReference>
<comment type="subcellular location">
    <subcellularLocation>
        <location evidence="1">Nucleus</location>
    </subcellularLocation>
</comment>
<name>A0A9W4N023_9EURO</name>
<evidence type="ECO:0000256" key="2">
    <source>
        <dbReference type="ARBA" id="ARBA00023015"/>
    </source>
</evidence>
<keyword evidence="2" id="KW-0805">Transcription regulation</keyword>
<dbReference type="InterPro" id="IPR040167">
    <property type="entry name" value="TF_CP2-like"/>
</dbReference>
<dbReference type="Pfam" id="PF04516">
    <property type="entry name" value="CP2"/>
    <property type="match status" value="1"/>
</dbReference>
<evidence type="ECO:0000256" key="5">
    <source>
        <dbReference type="ARBA" id="ARBA00023242"/>
    </source>
</evidence>
<dbReference type="Pfam" id="PF25416">
    <property type="entry name" value="GRHL1_C"/>
    <property type="match status" value="1"/>
</dbReference>
<proteinExistence type="predicted"/>
<evidence type="ECO:0000256" key="6">
    <source>
        <dbReference type="SAM" id="MobiDB-lite"/>
    </source>
</evidence>
<dbReference type="EMBL" id="CAJVPA010000022">
    <property type="protein sequence ID" value="CAG8239396.1"/>
    <property type="molecule type" value="Genomic_DNA"/>
</dbReference>
<dbReference type="PANTHER" id="PTHR11037:SF20">
    <property type="entry name" value="PROTEIN GRAINYHEAD"/>
    <property type="match status" value="1"/>
</dbReference>
<accession>A0A9W4N023</accession>
<keyword evidence="5" id="KW-0539">Nucleus</keyword>
<dbReference type="GO" id="GO:0000978">
    <property type="term" value="F:RNA polymerase II cis-regulatory region sequence-specific DNA binding"/>
    <property type="evidence" value="ECO:0007669"/>
    <property type="project" value="TreeGrafter"/>
</dbReference>
<dbReference type="InterPro" id="IPR057520">
    <property type="entry name" value="GRHL1/CP2_C"/>
</dbReference>